<feature type="compositionally biased region" description="Basic and acidic residues" evidence="1">
    <location>
        <begin position="247"/>
        <end position="259"/>
    </location>
</feature>
<sequence length="275" mass="30687">MSAPTQFVRQPTPDFTPQFNPVSDDEDTAPFAESQDPAILKRYYALKKKNNNRQERRDEHALQIRILTDNHRKEQKQKQADFEKEKEKLKKEAKKVEKVNKEKKQDAKEKTRKEKGAGSSAQSAPEKSPEPEMQPIPKPEAILGALGHIVSAIDRGTYQQQQRANKFDEVVSLMATKFDAVVASLEGIRSQMNKNSDTETKALEGIRSEIKEASAAVAATMEGLSSEIKEASASGASASKSFERLSDALLQKRKDRDSESMAADENSRPKRARTG</sequence>
<dbReference type="AlphaFoldDB" id="A0AAW0DVC0"/>
<feature type="region of interest" description="Disordered" evidence="1">
    <location>
        <begin position="1"/>
        <end position="142"/>
    </location>
</feature>
<evidence type="ECO:0000313" key="2">
    <source>
        <dbReference type="EMBL" id="KAK7054413.1"/>
    </source>
</evidence>
<dbReference type="EMBL" id="JAYKXP010000009">
    <property type="protein sequence ID" value="KAK7054413.1"/>
    <property type="molecule type" value="Genomic_DNA"/>
</dbReference>
<feature type="compositionally biased region" description="Polar residues" evidence="1">
    <location>
        <begin position="1"/>
        <end position="21"/>
    </location>
</feature>
<comment type="caution">
    <text evidence="2">The sequence shown here is derived from an EMBL/GenBank/DDBJ whole genome shotgun (WGS) entry which is preliminary data.</text>
</comment>
<reference evidence="2 3" key="1">
    <citation type="submission" date="2024-01" db="EMBL/GenBank/DDBJ databases">
        <title>A draft genome for a cacao thread blight-causing isolate of Paramarasmius palmivorus.</title>
        <authorList>
            <person name="Baruah I.K."/>
            <person name="Bukari Y."/>
            <person name="Amoako-Attah I."/>
            <person name="Meinhardt L.W."/>
            <person name="Bailey B.A."/>
            <person name="Cohen S.P."/>
        </authorList>
    </citation>
    <scope>NUCLEOTIDE SEQUENCE [LARGE SCALE GENOMIC DNA]</scope>
    <source>
        <strain evidence="2 3">GH-12</strain>
    </source>
</reference>
<accession>A0AAW0DVC0</accession>
<evidence type="ECO:0000313" key="3">
    <source>
        <dbReference type="Proteomes" id="UP001383192"/>
    </source>
</evidence>
<evidence type="ECO:0000256" key="1">
    <source>
        <dbReference type="SAM" id="MobiDB-lite"/>
    </source>
</evidence>
<gene>
    <name evidence="2" type="ORF">VNI00_003611</name>
</gene>
<dbReference type="Proteomes" id="UP001383192">
    <property type="component" value="Unassembled WGS sequence"/>
</dbReference>
<keyword evidence="3" id="KW-1185">Reference proteome</keyword>
<name>A0AAW0DVC0_9AGAR</name>
<feature type="compositionally biased region" description="Basic and acidic residues" evidence="1">
    <location>
        <begin position="52"/>
        <end position="116"/>
    </location>
</feature>
<protein>
    <submittedName>
        <fullName evidence="2">Uncharacterized protein</fullName>
    </submittedName>
</protein>
<proteinExistence type="predicted"/>
<feature type="region of interest" description="Disordered" evidence="1">
    <location>
        <begin position="247"/>
        <end position="275"/>
    </location>
</feature>
<organism evidence="2 3">
    <name type="scientific">Paramarasmius palmivorus</name>
    <dbReference type="NCBI Taxonomy" id="297713"/>
    <lineage>
        <taxon>Eukaryota</taxon>
        <taxon>Fungi</taxon>
        <taxon>Dikarya</taxon>
        <taxon>Basidiomycota</taxon>
        <taxon>Agaricomycotina</taxon>
        <taxon>Agaricomycetes</taxon>
        <taxon>Agaricomycetidae</taxon>
        <taxon>Agaricales</taxon>
        <taxon>Marasmiineae</taxon>
        <taxon>Marasmiaceae</taxon>
        <taxon>Paramarasmius</taxon>
    </lineage>
</organism>